<dbReference type="GO" id="GO:0019853">
    <property type="term" value="P:L-ascorbic acid biosynthetic process"/>
    <property type="evidence" value="ECO:0007669"/>
    <property type="project" value="TreeGrafter"/>
</dbReference>
<comment type="similarity">
    <text evidence="1">Belongs to the SMP-30/CGR1 family.</text>
</comment>
<evidence type="ECO:0000313" key="5">
    <source>
        <dbReference type="EMBL" id="SIT38315.1"/>
    </source>
</evidence>
<organism evidence="5 6">
    <name type="scientific">Paraburkholderia ribeironis</name>
    <dbReference type="NCBI Taxonomy" id="1247936"/>
    <lineage>
        <taxon>Bacteria</taxon>
        <taxon>Pseudomonadati</taxon>
        <taxon>Pseudomonadota</taxon>
        <taxon>Betaproteobacteria</taxon>
        <taxon>Burkholderiales</taxon>
        <taxon>Burkholderiaceae</taxon>
        <taxon>Paraburkholderia</taxon>
    </lineage>
</organism>
<dbReference type="GO" id="GO:0004341">
    <property type="term" value="F:gluconolactonase activity"/>
    <property type="evidence" value="ECO:0007669"/>
    <property type="project" value="TreeGrafter"/>
</dbReference>
<proteinExistence type="inferred from homology"/>
<evidence type="ECO:0000259" key="4">
    <source>
        <dbReference type="Pfam" id="PF08450"/>
    </source>
</evidence>
<dbReference type="PANTHER" id="PTHR10907:SF47">
    <property type="entry name" value="REGUCALCIN"/>
    <property type="match status" value="1"/>
</dbReference>
<feature type="binding site" evidence="3">
    <location>
        <position position="151"/>
    </location>
    <ligand>
        <name>a divalent metal cation</name>
        <dbReference type="ChEBI" id="CHEBI:60240"/>
    </ligand>
</feature>
<dbReference type="Pfam" id="PF08450">
    <property type="entry name" value="SGL"/>
    <property type="match status" value="1"/>
</dbReference>
<dbReference type="InterPro" id="IPR011042">
    <property type="entry name" value="6-blade_b-propeller_TolB-like"/>
</dbReference>
<gene>
    <name evidence="5" type="ORF">BN2475_150027</name>
</gene>
<dbReference type="PANTHER" id="PTHR10907">
    <property type="entry name" value="REGUCALCIN"/>
    <property type="match status" value="1"/>
</dbReference>
<evidence type="ECO:0000256" key="1">
    <source>
        <dbReference type="ARBA" id="ARBA00008853"/>
    </source>
</evidence>
<feature type="binding site" evidence="3">
    <location>
        <position position="102"/>
    </location>
    <ligand>
        <name>substrate</name>
    </ligand>
</feature>
<dbReference type="InterPro" id="IPR013658">
    <property type="entry name" value="SGL"/>
</dbReference>
<dbReference type="AlphaFoldDB" id="A0A1N7RT76"/>
<sequence length="295" mass="31440">MAIEIERITTITAALGECPVWDAANQRLWFVDCRRGRIYRVDPQSGTSAHCDVPAPAGSFALNDDGRLIVALKEEIALVDPESGALRQLARIEASHPNLRLNDGAAMPDGSFVAGTMHVFREAGEAPLGGLYRLAVDATLTKLDSGIGVANGPVMHPANGRFYVADSAAKTVWSYAVERDGSFADRQVFVNTADQESAPDGCCFDAQGGMWTALVHAGAIARFDPQGRMTDRIALPVAHPASLCFGGPDLGDIFVTSITNSGRLRASGALDGAVLRVRGARYRGAPRFMCRIRVA</sequence>
<feature type="binding site" evidence="3">
    <location>
        <position position="100"/>
    </location>
    <ligand>
        <name>substrate</name>
    </ligand>
</feature>
<feature type="binding site" evidence="3">
    <location>
        <position position="17"/>
    </location>
    <ligand>
        <name>a divalent metal cation</name>
        <dbReference type="ChEBI" id="CHEBI:60240"/>
    </ligand>
</feature>
<dbReference type="STRING" id="1247936.BN2475_150027"/>
<dbReference type="RefSeq" id="WP_245841182.1">
    <property type="nucleotide sequence ID" value="NZ_CYGX02000015.1"/>
</dbReference>
<keyword evidence="3" id="KW-0862">Zinc</keyword>
<accession>A0A1N7RT76</accession>
<dbReference type="SUPFAM" id="SSF63829">
    <property type="entry name" value="Calcium-dependent phosphotriesterase"/>
    <property type="match status" value="1"/>
</dbReference>
<dbReference type="EMBL" id="CYGX02000015">
    <property type="protein sequence ID" value="SIT38315.1"/>
    <property type="molecule type" value="Genomic_DNA"/>
</dbReference>
<comment type="cofactor">
    <cofactor evidence="3">
        <name>Zn(2+)</name>
        <dbReference type="ChEBI" id="CHEBI:29105"/>
    </cofactor>
    <text evidence="3">Binds 1 divalent metal cation per subunit.</text>
</comment>
<feature type="binding site" evidence="3">
    <location>
        <position position="200"/>
    </location>
    <ligand>
        <name>a divalent metal cation</name>
        <dbReference type="ChEBI" id="CHEBI:60240"/>
    </ligand>
</feature>
<keyword evidence="6" id="KW-1185">Reference proteome</keyword>
<keyword evidence="3" id="KW-0479">Metal-binding</keyword>
<evidence type="ECO:0000256" key="3">
    <source>
        <dbReference type="PIRSR" id="PIRSR605511-2"/>
    </source>
</evidence>
<feature type="active site" description="Proton donor/acceptor" evidence="2">
    <location>
        <position position="200"/>
    </location>
</feature>
<name>A0A1N7RT76_9BURK</name>
<reference evidence="5 6" key="1">
    <citation type="submission" date="2016-12" db="EMBL/GenBank/DDBJ databases">
        <authorList>
            <person name="Song W.-J."/>
            <person name="Kurnit D.M."/>
        </authorList>
    </citation>
    <scope>NUCLEOTIDE SEQUENCE [LARGE SCALE GENOMIC DNA]</scope>
    <source>
        <strain evidence="5 6">STM7296</strain>
    </source>
</reference>
<dbReference type="Proteomes" id="UP000187012">
    <property type="component" value="Unassembled WGS sequence"/>
</dbReference>
<evidence type="ECO:0000313" key="6">
    <source>
        <dbReference type="Proteomes" id="UP000187012"/>
    </source>
</evidence>
<dbReference type="InterPro" id="IPR005511">
    <property type="entry name" value="SMP-30"/>
</dbReference>
<dbReference type="Gene3D" id="2.120.10.30">
    <property type="entry name" value="TolB, C-terminal domain"/>
    <property type="match status" value="1"/>
</dbReference>
<protein>
    <submittedName>
        <fullName evidence="5">SGL domain-containing protein</fullName>
    </submittedName>
</protein>
<evidence type="ECO:0000256" key="2">
    <source>
        <dbReference type="PIRSR" id="PIRSR605511-1"/>
    </source>
</evidence>
<dbReference type="GO" id="GO:0005509">
    <property type="term" value="F:calcium ion binding"/>
    <property type="evidence" value="ECO:0007669"/>
    <property type="project" value="TreeGrafter"/>
</dbReference>
<feature type="domain" description="SMP-30/Gluconolactonase/LRE-like region" evidence="4">
    <location>
        <begin position="15"/>
        <end position="258"/>
    </location>
</feature>
<dbReference type="PRINTS" id="PR01790">
    <property type="entry name" value="SMP30FAMILY"/>
</dbReference>